<dbReference type="EMBL" id="CP071795">
    <property type="protein sequence ID" value="QTD37827.1"/>
    <property type="molecule type" value="Genomic_DNA"/>
</dbReference>
<protein>
    <recommendedName>
        <fullName evidence="4">Cytochrome C and Quinol oxidase polypeptide I</fullName>
    </recommendedName>
</protein>
<sequence>MKNIIAKPHLFFFGLTVAFIILGFINRKTTIDINIYATYYVTTIDFWFYLSAIFFALMGLNYFSLFWAEKPPKKSLTIAHISLQIFSLLLLLTKQNWSWIAKKQYPEQLQALYNNSQLIMAISIGIFIFSVFIHLVNFFTNLFLKKI</sequence>
<dbReference type="Proteomes" id="UP000663935">
    <property type="component" value="Chromosome"/>
</dbReference>
<dbReference type="RefSeq" id="WP_207971983.1">
    <property type="nucleotide sequence ID" value="NZ_CP071795.1"/>
</dbReference>
<accession>A0ABX7SVB9</accession>
<gene>
    <name evidence="2" type="ORF">JL193_00500</name>
</gene>
<reference evidence="2 3" key="1">
    <citation type="submission" date="2021-03" db="EMBL/GenBank/DDBJ databases">
        <title>Complete genome of Polaribacter_sp.G4M1.</title>
        <authorList>
            <person name="Jeong S.W."/>
            <person name="Bae J.W."/>
        </authorList>
    </citation>
    <scope>NUCLEOTIDE SEQUENCE [LARGE SCALE GENOMIC DNA]</scope>
    <source>
        <strain evidence="2 3">G4M1</strain>
    </source>
</reference>
<feature type="transmembrane region" description="Helical" evidence="1">
    <location>
        <begin position="46"/>
        <end position="68"/>
    </location>
</feature>
<evidence type="ECO:0008006" key="4">
    <source>
        <dbReference type="Google" id="ProtNLM"/>
    </source>
</evidence>
<feature type="transmembrane region" description="Helical" evidence="1">
    <location>
        <begin position="9"/>
        <end position="26"/>
    </location>
</feature>
<evidence type="ECO:0000313" key="2">
    <source>
        <dbReference type="EMBL" id="QTD37827.1"/>
    </source>
</evidence>
<feature type="transmembrane region" description="Helical" evidence="1">
    <location>
        <begin position="118"/>
        <end position="144"/>
    </location>
</feature>
<proteinExistence type="predicted"/>
<evidence type="ECO:0000313" key="3">
    <source>
        <dbReference type="Proteomes" id="UP000663935"/>
    </source>
</evidence>
<organism evidence="2 3">
    <name type="scientific">Polaribacter batillariae</name>
    <dbReference type="NCBI Taxonomy" id="2808900"/>
    <lineage>
        <taxon>Bacteria</taxon>
        <taxon>Pseudomonadati</taxon>
        <taxon>Bacteroidota</taxon>
        <taxon>Flavobacteriia</taxon>
        <taxon>Flavobacteriales</taxon>
        <taxon>Flavobacteriaceae</taxon>
    </lineage>
</organism>
<keyword evidence="3" id="KW-1185">Reference proteome</keyword>
<keyword evidence="1" id="KW-0472">Membrane</keyword>
<name>A0ABX7SVB9_9FLAO</name>
<evidence type="ECO:0000256" key="1">
    <source>
        <dbReference type="SAM" id="Phobius"/>
    </source>
</evidence>
<keyword evidence="1" id="KW-1133">Transmembrane helix</keyword>
<keyword evidence="1" id="KW-0812">Transmembrane</keyword>